<comment type="function">
    <text evidence="9">Required for the formation of a threonylcarbamoyl group on adenosine at position 37 (t(6)A37) in tRNAs that read codons beginning with adenine. Catalyzes the conversion of L-threonine, HCO(3)(-)/CO(2) and ATP to give threonylcarbamoyl-AMP (TC-AMP) as the acyladenylate intermediate, with the release of diphosphate.</text>
</comment>
<comment type="catalytic activity">
    <reaction evidence="8 9">
        <text>L-threonine + hydrogencarbonate + ATP = L-threonylcarbamoyladenylate + diphosphate + H2O</text>
        <dbReference type="Rhea" id="RHEA:36407"/>
        <dbReference type="ChEBI" id="CHEBI:15377"/>
        <dbReference type="ChEBI" id="CHEBI:17544"/>
        <dbReference type="ChEBI" id="CHEBI:30616"/>
        <dbReference type="ChEBI" id="CHEBI:33019"/>
        <dbReference type="ChEBI" id="CHEBI:57926"/>
        <dbReference type="ChEBI" id="CHEBI:73682"/>
        <dbReference type="EC" id="2.7.7.87"/>
    </reaction>
</comment>
<dbReference type="GO" id="GO:0006450">
    <property type="term" value="P:regulation of translational fidelity"/>
    <property type="evidence" value="ECO:0007669"/>
    <property type="project" value="TreeGrafter"/>
</dbReference>
<evidence type="ECO:0000256" key="4">
    <source>
        <dbReference type="ARBA" id="ARBA00022694"/>
    </source>
</evidence>
<dbReference type="PROSITE" id="PS51163">
    <property type="entry name" value="YRDC"/>
    <property type="match status" value="1"/>
</dbReference>
<dbReference type="GO" id="GO:0003725">
    <property type="term" value="F:double-stranded RNA binding"/>
    <property type="evidence" value="ECO:0007669"/>
    <property type="project" value="InterPro"/>
</dbReference>
<feature type="domain" description="YrdC-like" evidence="10">
    <location>
        <begin position="3"/>
        <end position="184"/>
    </location>
</feature>
<evidence type="ECO:0000256" key="7">
    <source>
        <dbReference type="ARBA" id="ARBA00022840"/>
    </source>
</evidence>
<reference evidence="11" key="1">
    <citation type="submission" date="2020-01" db="EMBL/GenBank/DDBJ databases">
        <authorList>
            <person name="Meier V. D."/>
            <person name="Meier V D."/>
        </authorList>
    </citation>
    <scope>NUCLEOTIDE SEQUENCE</scope>
    <source>
        <strain evidence="11">HLG_WM_MAG_07</strain>
    </source>
</reference>
<evidence type="ECO:0000256" key="8">
    <source>
        <dbReference type="ARBA" id="ARBA00048366"/>
    </source>
</evidence>
<evidence type="ECO:0000259" key="10">
    <source>
        <dbReference type="PROSITE" id="PS51163"/>
    </source>
</evidence>
<keyword evidence="3 9" id="KW-0808">Transferase</keyword>
<dbReference type="AlphaFoldDB" id="A0A6S6THR4"/>
<dbReference type="Pfam" id="PF01300">
    <property type="entry name" value="Sua5_yciO_yrdC"/>
    <property type="match status" value="1"/>
</dbReference>
<dbReference type="SUPFAM" id="SSF55821">
    <property type="entry name" value="YrdC/RibB"/>
    <property type="match status" value="1"/>
</dbReference>
<dbReference type="EC" id="2.7.7.87" evidence="9"/>
<dbReference type="PANTHER" id="PTHR17490">
    <property type="entry name" value="SUA5"/>
    <property type="match status" value="1"/>
</dbReference>
<keyword evidence="4 9" id="KW-0819">tRNA processing</keyword>
<keyword evidence="6 9" id="KW-0547">Nucleotide-binding</keyword>
<keyword evidence="2 9" id="KW-0963">Cytoplasm</keyword>
<keyword evidence="7 9" id="KW-0067">ATP-binding</keyword>
<organism evidence="11">
    <name type="scientific">uncultured Thiotrichaceae bacterium</name>
    <dbReference type="NCBI Taxonomy" id="298394"/>
    <lineage>
        <taxon>Bacteria</taxon>
        <taxon>Pseudomonadati</taxon>
        <taxon>Pseudomonadota</taxon>
        <taxon>Gammaproteobacteria</taxon>
        <taxon>Thiotrichales</taxon>
        <taxon>Thiotrichaceae</taxon>
        <taxon>environmental samples</taxon>
    </lineage>
</organism>
<dbReference type="InterPro" id="IPR017945">
    <property type="entry name" value="DHBP_synth_RibB-like_a/b_dom"/>
</dbReference>
<evidence type="ECO:0000256" key="6">
    <source>
        <dbReference type="ARBA" id="ARBA00022741"/>
    </source>
</evidence>
<evidence type="ECO:0000256" key="9">
    <source>
        <dbReference type="HAMAP-Rule" id="MF_01852"/>
    </source>
</evidence>
<dbReference type="InterPro" id="IPR023535">
    <property type="entry name" value="TC-AMP_synthase"/>
</dbReference>
<dbReference type="InterPro" id="IPR006070">
    <property type="entry name" value="Sua5-like_dom"/>
</dbReference>
<comment type="similarity">
    <text evidence="9">Belongs to the SUA5 family. TsaC subfamily.</text>
</comment>
<evidence type="ECO:0000313" key="11">
    <source>
        <dbReference type="EMBL" id="CAA6822591.1"/>
    </source>
</evidence>
<gene>
    <name evidence="9" type="primary">tsaC</name>
    <name evidence="11" type="ORF">HELGO_WM6367</name>
</gene>
<evidence type="ECO:0000256" key="3">
    <source>
        <dbReference type="ARBA" id="ARBA00022679"/>
    </source>
</evidence>
<protein>
    <recommendedName>
        <fullName evidence="9">Threonylcarbamoyl-AMP synthase</fullName>
        <shortName evidence="9">TC-AMP synthase</shortName>
        <ecNumber evidence="9">2.7.7.87</ecNumber>
    </recommendedName>
    <alternativeName>
        <fullName evidence="9">L-threonylcarbamoyladenylate synthase</fullName>
    </alternativeName>
    <alternativeName>
        <fullName evidence="9">t(6)A37 threonylcarbamoyladenosine biosynthesis protein TsaC</fullName>
    </alternativeName>
    <alternativeName>
        <fullName evidence="9">tRNA threonylcarbamoyladenosine biosynthesis protein TsaC</fullName>
    </alternativeName>
</protein>
<evidence type="ECO:0000256" key="1">
    <source>
        <dbReference type="ARBA" id="ARBA00004496"/>
    </source>
</evidence>
<dbReference type="GO" id="GO:0005524">
    <property type="term" value="F:ATP binding"/>
    <property type="evidence" value="ECO:0007669"/>
    <property type="project" value="UniProtKB-UniRule"/>
</dbReference>
<proteinExistence type="inferred from homology"/>
<keyword evidence="5 9" id="KW-0548">Nucleotidyltransferase</keyword>
<comment type="subcellular location">
    <subcellularLocation>
        <location evidence="1 9">Cytoplasm</location>
    </subcellularLocation>
</comment>
<sequence>MISSKIEEIANLVRDGGVIAYPTEAVFGLGCNPDNEEAIQRILSLKQRAIEKGLIIISSRLAFVEKYLQPITQEDRDLLSSVTNQPTSWLVPAKENTSKLLRGQFSSLAIRITLHPATYDLCEALQHPLVSTSANPKGHIPASSVEKVRNYFGDDLDGIWDAPLGNAAKPSQLIDLHTKQILRS</sequence>
<dbReference type="Gene3D" id="3.90.870.10">
    <property type="entry name" value="DHBP synthase"/>
    <property type="match status" value="1"/>
</dbReference>
<dbReference type="EMBL" id="CACVAY010000110">
    <property type="protein sequence ID" value="CAA6822591.1"/>
    <property type="molecule type" value="Genomic_DNA"/>
</dbReference>
<dbReference type="GO" id="GO:0000049">
    <property type="term" value="F:tRNA binding"/>
    <property type="evidence" value="ECO:0007669"/>
    <property type="project" value="TreeGrafter"/>
</dbReference>
<evidence type="ECO:0000256" key="5">
    <source>
        <dbReference type="ARBA" id="ARBA00022695"/>
    </source>
</evidence>
<evidence type="ECO:0000256" key="2">
    <source>
        <dbReference type="ARBA" id="ARBA00022490"/>
    </source>
</evidence>
<dbReference type="GO" id="GO:0061710">
    <property type="term" value="F:L-threonylcarbamoyladenylate synthase"/>
    <property type="evidence" value="ECO:0007669"/>
    <property type="project" value="UniProtKB-EC"/>
</dbReference>
<dbReference type="GO" id="GO:0002949">
    <property type="term" value="P:tRNA threonylcarbamoyladenosine modification"/>
    <property type="evidence" value="ECO:0007669"/>
    <property type="project" value="UniProtKB-UniRule"/>
</dbReference>
<dbReference type="GO" id="GO:0005737">
    <property type="term" value="C:cytoplasm"/>
    <property type="evidence" value="ECO:0007669"/>
    <property type="project" value="UniProtKB-SubCell"/>
</dbReference>
<dbReference type="HAMAP" id="MF_01852">
    <property type="entry name" value="TsaC"/>
    <property type="match status" value="1"/>
</dbReference>
<accession>A0A6S6THR4</accession>
<dbReference type="PANTHER" id="PTHR17490:SF18">
    <property type="entry name" value="THREONYLCARBAMOYL-AMP SYNTHASE"/>
    <property type="match status" value="1"/>
</dbReference>
<name>A0A6S6THR4_9GAMM</name>
<dbReference type="InterPro" id="IPR050156">
    <property type="entry name" value="TC-AMP_synthase_SUA5"/>
</dbReference>